<reference evidence="1 2" key="1">
    <citation type="journal article" date="2014" name="PLoS ONE">
        <title>Genome Sequence of Candidatus Nitrososphaera evergladensis from Group I.1b Enriched from Everglades Soil Reveals Novel Genomic Features of the Ammonia-Oxidizing Archaea.</title>
        <authorList>
            <person name="Zhalnina K.V."/>
            <person name="Dias R."/>
            <person name="Leonard M.T."/>
            <person name="Dorr de Quadros P."/>
            <person name="Camargo F.A."/>
            <person name="Drew J.C."/>
            <person name="Farmerie W.G."/>
            <person name="Daroub S.H."/>
            <person name="Triplett E.W."/>
        </authorList>
    </citation>
    <scope>NUCLEOTIDE SEQUENCE [LARGE SCALE GENOMIC DNA]</scope>
    <source>
        <strain evidence="1 2">SR1</strain>
    </source>
</reference>
<dbReference type="OrthoDB" id="385551at2157"/>
<proteinExistence type="predicted"/>
<evidence type="ECO:0000313" key="1">
    <source>
        <dbReference type="EMBL" id="AIF83729.1"/>
    </source>
</evidence>
<sequence length="71" mass="8478">MAENKQKRSLSEKRRSVLKTPRNPLLFFNFVRKLNELNPEPIDEELIDRDLEPQEALNELKKRHPDLAVRL</sequence>
<dbReference type="EMBL" id="CP007174">
    <property type="protein sequence ID" value="AIF83729.1"/>
    <property type="molecule type" value="Genomic_DNA"/>
</dbReference>
<dbReference type="Proteomes" id="UP000028194">
    <property type="component" value="Chromosome"/>
</dbReference>
<dbReference type="HOGENOM" id="CLU_2730140_0_0_2"/>
<accession>A0A075MWU5</accession>
<keyword evidence="2" id="KW-1185">Reference proteome</keyword>
<organism evidence="1 2">
    <name type="scientific">Candidatus Nitrososphaera evergladensis SR1</name>
    <dbReference type="NCBI Taxonomy" id="1459636"/>
    <lineage>
        <taxon>Archaea</taxon>
        <taxon>Nitrososphaerota</taxon>
        <taxon>Nitrososphaeria</taxon>
        <taxon>Nitrososphaerales</taxon>
        <taxon>Nitrososphaeraceae</taxon>
        <taxon>Nitrososphaera</taxon>
    </lineage>
</organism>
<dbReference type="RefSeq" id="WP_148700448.1">
    <property type="nucleotide sequence ID" value="NZ_CP007174.1"/>
</dbReference>
<dbReference type="KEGG" id="nev:NTE_01668"/>
<protein>
    <submittedName>
        <fullName evidence="1">Uncharacterized protein</fullName>
    </submittedName>
</protein>
<name>A0A075MWU5_9ARCH</name>
<dbReference type="GeneID" id="41597443"/>
<gene>
    <name evidence="1" type="ORF">NTE_01668</name>
</gene>
<evidence type="ECO:0000313" key="2">
    <source>
        <dbReference type="Proteomes" id="UP000028194"/>
    </source>
</evidence>
<dbReference type="AlphaFoldDB" id="A0A075MWU5"/>